<dbReference type="Proteomes" id="UP000553963">
    <property type="component" value="Unassembled WGS sequence"/>
</dbReference>
<feature type="transmembrane region" description="Helical" evidence="8">
    <location>
        <begin position="250"/>
        <end position="269"/>
    </location>
</feature>
<keyword evidence="8" id="KW-0997">Cell inner membrane</keyword>
<feature type="transmembrane region" description="Helical" evidence="8">
    <location>
        <begin position="75"/>
        <end position="93"/>
    </location>
</feature>
<feature type="transmembrane region" description="Helical" evidence="8">
    <location>
        <begin position="99"/>
        <end position="120"/>
    </location>
</feature>
<dbReference type="GO" id="GO:1990961">
    <property type="term" value="P:xenobiotic detoxification by transmembrane export across the plasma membrane"/>
    <property type="evidence" value="ECO:0007669"/>
    <property type="project" value="InterPro"/>
</dbReference>
<feature type="transmembrane region" description="Helical" evidence="8">
    <location>
        <begin position="132"/>
        <end position="157"/>
    </location>
</feature>
<feature type="domain" description="Major facilitator superfamily (MFS) profile" evidence="9">
    <location>
        <begin position="5"/>
        <end position="393"/>
    </location>
</feature>
<keyword evidence="5 8" id="KW-0812">Transmembrane</keyword>
<dbReference type="CDD" id="cd17320">
    <property type="entry name" value="MFS_MdfA_MDR_like"/>
    <property type="match status" value="1"/>
</dbReference>
<accession>A0A840AT98</accession>
<dbReference type="PROSITE" id="PS50850">
    <property type="entry name" value="MFS"/>
    <property type="match status" value="1"/>
</dbReference>
<keyword evidence="7 8" id="KW-0472">Membrane</keyword>
<feature type="transmembrane region" description="Helical" evidence="8">
    <location>
        <begin position="342"/>
        <end position="363"/>
    </location>
</feature>
<feature type="transmembrane region" description="Helical" evidence="8">
    <location>
        <begin position="46"/>
        <end position="63"/>
    </location>
</feature>
<comment type="caution">
    <text evidence="10">The sequence shown here is derived from an EMBL/GenBank/DDBJ whole genome shotgun (WGS) entry which is preliminary data.</text>
</comment>
<protein>
    <recommendedName>
        <fullName evidence="8">Bcr/CflA family efflux transporter</fullName>
    </recommendedName>
</protein>
<keyword evidence="6 8" id="KW-1133">Transmembrane helix</keyword>
<keyword evidence="4" id="KW-1003">Cell membrane</keyword>
<sequence>MNRSVVRFAVVLGLLSAIGPFAIDMYLPALPSIGADLKADTSQVQMSLMAFFLSLGFGQLVYGPVSDMVGRKAPLYFGLGLFMVGSIGCALSPSIEILIAFRFVQGLGACAGMVVPRAVVRDLHTGPEAARLMSLLMLVFSVSPILAPLSGSAVIAIAGWRAVFWVVLVAAVLGVILLALALPETRPVAERRESSIGGAIRGYGFLLRDRHFLGLVFIGAFGIASFFAFLANSSFVMIEHYGLTPTQYSFAFSVNAVSFIGVSQFAGPIGSRIGMVPMMRYAVLGYTLTMALLFALFLLGFNSLPVLMVLLFIGFGFLGLVIPSSAVLALDAHGPIAGTASALMGTLQFAAGALVMAVVGLFLDGTALPMVTGIAGSALVALILTQLTLGGRAPRGASKTAAAE</sequence>
<feature type="transmembrane region" description="Helical" evidence="8">
    <location>
        <begin position="307"/>
        <end position="330"/>
    </location>
</feature>
<reference evidence="10 11" key="1">
    <citation type="submission" date="2020-08" db="EMBL/GenBank/DDBJ databases">
        <title>Genomic Encyclopedia of Type Strains, Phase IV (KMG-IV): sequencing the most valuable type-strain genomes for metagenomic binning, comparative biology and taxonomic classification.</title>
        <authorList>
            <person name="Goeker M."/>
        </authorList>
    </citation>
    <scope>NUCLEOTIDE SEQUENCE [LARGE SCALE GENOMIC DNA]</scope>
    <source>
        <strain evidence="10 11">DSM 25966</strain>
    </source>
</reference>
<evidence type="ECO:0000256" key="3">
    <source>
        <dbReference type="ARBA" id="ARBA00022448"/>
    </source>
</evidence>
<name>A0A840AT98_9HYPH</name>
<evidence type="ECO:0000256" key="2">
    <source>
        <dbReference type="ARBA" id="ARBA00006236"/>
    </source>
</evidence>
<dbReference type="Gene3D" id="1.20.1720.10">
    <property type="entry name" value="Multidrug resistance protein D"/>
    <property type="match status" value="1"/>
</dbReference>
<evidence type="ECO:0000256" key="5">
    <source>
        <dbReference type="ARBA" id="ARBA00022692"/>
    </source>
</evidence>
<feature type="transmembrane region" description="Helical" evidence="8">
    <location>
        <begin position="163"/>
        <end position="182"/>
    </location>
</feature>
<evidence type="ECO:0000256" key="8">
    <source>
        <dbReference type="RuleBase" id="RU365088"/>
    </source>
</evidence>
<dbReference type="GO" id="GO:0005886">
    <property type="term" value="C:plasma membrane"/>
    <property type="evidence" value="ECO:0007669"/>
    <property type="project" value="UniProtKB-SubCell"/>
</dbReference>
<proteinExistence type="inferred from homology"/>
<gene>
    <name evidence="10" type="ORF">GGR25_003946</name>
</gene>
<evidence type="ECO:0000256" key="7">
    <source>
        <dbReference type="ARBA" id="ARBA00023136"/>
    </source>
</evidence>
<dbReference type="InterPro" id="IPR004812">
    <property type="entry name" value="Efflux_drug-R_Bcr/CmlA"/>
</dbReference>
<feature type="transmembrane region" description="Helical" evidence="8">
    <location>
        <begin position="211"/>
        <end position="230"/>
    </location>
</feature>
<feature type="transmembrane region" description="Helical" evidence="8">
    <location>
        <begin position="281"/>
        <end position="301"/>
    </location>
</feature>
<dbReference type="FunFam" id="1.20.1720.10:FF:000005">
    <property type="entry name" value="Bcr/CflA family efflux transporter"/>
    <property type="match status" value="1"/>
</dbReference>
<evidence type="ECO:0000256" key="4">
    <source>
        <dbReference type="ARBA" id="ARBA00022475"/>
    </source>
</evidence>
<dbReference type="PANTHER" id="PTHR23502">
    <property type="entry name" value="MAJOR FACILITATOR SUPERFAMILY"/>
    <property type="match status" value="1"/>
</dbReference>
<evidence type="ECO:0000259" key="9">
    <source>
        <dbReference type="PROSITE" id="PS50850"/>
    </source>
</evidence>
<dbReference type="SUPFAM" id="SSF103473">
    <property type="entry name" value="MFS general substrate transporter"/>
    <property type="match status" value="1"/>
</dbReference>
<evidence type="ECO:0000256" key="6">
    <source>
        <dbReference type="ARBA" id="ARBA00022989"/>
    </source>
</evidence>
<keyword evidence="3 8" id="KW-0813">Transport</keyword>
<evidence type="ECO:0000313" key="11">
    <source>
        <dbReference type="Proteomes" id="UP000553963"/>
    </source>
</evidence>
<dbReference type="AlphaFoldDB" id="A0A840AT98"/>
<organism evidence="10 11">
    <name type="scientific">Kaistia hirudinis</name>
    <dbReference type="NCBI Taxonomy" id="1293440"/>
    <lineage>
        <taxon>Bacteria</taxon>
        <taxon>Pseudomonadati</taxon>
        <taxon>Pseudomonadota</taxon>
        <taxon>Alphaproteobacteria</taxon>
        <taxon>Hyphomicrobiales</taxon>
        <taxon>Kaistiaceae</taxon>
        <taxon>Kaistia</taxon>
    </lineage>
</organism>
<dbReference type="PANTHER" id="PTHR23502:SF132">
    <property type="entry name" value="POLYAMINE TRANSPORTER 2-RELATED"/>
    <property type="match status" value="1"/>
</dbReference>
<dbReference type="InterPro" id="IPR020846">
    <property type="entry name" value="MFS_dom"/>
</dbReference>
<dbReference type="RefSeq" id="WP_183400541.1">
    <property type="nucleotide sequence ID" value="NZ_JACIDS010000005.1"/>
</dbReference>
<dbReference type="InterPro" id="IPR011701">
    <property type="entry name" value="MFS"/>
</dbReference>
<dbReference type="GO" id="GO:0042910">
    <property type="term" value="F:xenobiotic transmembrane transporter activity"/>
    <property type="evidence" value="ECO:0007669"/>
    <property type="project" value="InterPro"/>
</dbReference>
<dbReference type="EMBL" id="JACIDS010000005">
    <property type="protein sequence ID" value="MBB3932882.1"/>
    <property type="molecule type" value="Genomic_DNA"/>
</dbReference>
<evidence type="ECO:0000313" key="10">
    <source>
        <dbReference type="EMBL" id="MBB3932882.1"/>
    </source>
</evidence>
<comment type="caution">
    <text evidence="8">Lacks conserved residue(s) required for the propagation of feature annotation.</text>
</comment>
<comment type="similarity">
    <text evidence="2 8">Belongs to the major facilitator superfamily. Bcr/CmlA family.</text>
</comment>
<dbReference type="InterPro" id="IPR036259">
    <property type="entry name" value="MFS_trans_sf"/>
</dbReference>
<evidence type="ECO:0000256" key="1">
    <source>
        <dbReference type="ARBA" id="ARBA00004651"/>
    </source>
</evidence>
<comment type="subcellular location">
    <subcellularLocation>
        <location evidence="8">Cell inner membrane</location>
        <topology evidence="8">Multi-pass membrane protein</topology>
    </subcellularLocation>
    <subcellularLocation>
        <location evidence="1">Cell membrane</location>
        <topology evidence="1">Multi-pass membrane protein</topology>
    </subcellularLocation>
</comment>
<dbReference type="NCBIfam" id="TIGR00710">
    <property type="entry name" value="efflux_Bcr_CflA"/>
    <property type="match status" value="1"/>
</dbReference>
<feature type="transmembrane region" description="Helical" evidence="8">
    <location>
        <begin position="369"/>
        <end position="389"/>
    </location>
</feature>
<keyword evidence="11" id="KW-1185">Reference proteome</keyword>
<dbReference type="Pfam" id="PF07690">
    <property type="entry name" value="MFS_1"/>
    <property type="match status" value="1"/>
</dbReference>